<proteinExistence type="predicted"/>
<dbReference type="EMBL" id="ML120351">
    <property type="protein sequence ID" value="RPB05952.1"/>
    <property type="molecule type" value="Genomic_DNA"/>
</dbReference>
<dbReference type="Proteomes" id="UP000276215">
    <property type="component" value="Unassembled WGS sequence"/>
</dbReference>
<evidence type="ECO:0000256" key="1">
    <source>
        <dbReference type="SAM" id="MobiDB-lite"/>
    </source>
</evidence>
<feature type="region of interest" description="Disordered" evidence="1">
    <location>
        <begin position="43"/>
        <end position="74"/>
    </location>
</feature>
<evidence type="ECO:0000313" key="3">
    <source>
        <dbReference type="Proteomes" id="UP000276215"/>
    </source>
</evidence>
<name>A0A3N4K9I4_9PEZI</name>
<gene>
    <name evidence="2" type="ORF">L873DRAFT_1796825</name>
</gene>
<evidence type="ECO:0000313" key="2">
    <source>
        <dbReference type="EMBL" id="RPB05952.1"/>
    </source>
</evidence>
<organism evidence="2 3">
    <name type="scientific">Choiromyces venosus 120613-1</name>
    <dbReference type="NCBI Taxonomy" id="1336337"/>
    <lineage>
        <taxon>Eukaryota</taxon>
        <taxon>Fungi</taxon>
        <taxon>Dikarya</taxon>
        <taxon>Ascomycota</taxon>
        <taxon>Pezizomycotina</taxon>
        <taxon>Pezizomycetes</taxon>
        <taxon>Pezizales</taxon>
        <taxon>Tuberaceae</taxon>
        <taxon>Choiromyces</taxon>
    </lineage>
</organism>
<accession>A0A3N4K9I4</accession>
<sequence>DLTPSSNCLLNPRPTRPIRPQPNAMPHNIQPLYSFPILHKPGTPLHHPLHNPLGKQQAYFPTPPPQLLLYPSDT</sequence>
<protein>
    <submittedName>
        <fullName evidence="2">Uncharacterized protein</fullName>
    </submittedName>
</protein>
<feature type="non-terminal residue" evidence="2">
    <location>
        <position position="1"/>
    </location>
</feature>
<dbReference type="AlphaFoldDB" id="A0A3N4K9I4"/>
<reference evidence="2 3" key="1">
    <citation type="journal article" date="2018" name="Nat. Ecol. Evol.">
        <title>Pezizomycetes genomes reveal the molecular basis of ectomycorrhizal truffle lifestyle.</title>
        <authorList>
            <person name="Murat C."/>
            <person name="Payen T."/>
            <person name="Noel B."/>
            <person name="Kuo A."/>
            <person name="Morin E."/>
            <person name="Chen J."/>
            <person name="Kohler A."/>
            <person name="Krizsan K."/>
            <person name="Balestrini R."/>
            <person name="Da Silva C."/>
            <person name="Montanini B."/>
            <person name="Hainaut M."/>
            <person name="Levati E."/>
            <person name="Barry K.W."/>
            <person name="Belfiori B."/>
            <person name="Cichocki N."/>
            <person name="Clum A."/>
            <person name="Dockter R.B."/>
            <person name="Fauchery L."/>
            <person name="Guy J."/>
            <person name="Iotti M."/>
            <person name="Le Tacon F."/>
            <person name="Lindquist E.A."/>
            <person name="Lipzen A."/>
            <person name="Malagnac F."/>
            <person name="Mello A."/>
            <person name="Molinier V."/>
            <person name="Miyauchi S."/>
            <person name="Poulain J."/>
            <person name="Riccioni C."/>
            <person name="Rubini A."/>
            <person name="Sitrit Y."/>
            <person name="Splivallo R."/>
            <person name="Traeger S."/>
            <person name="Wang M."/>
            <person name="Zifcakova L."/>
            <person name="Wipf D."/>
            <person name="Zambonelli A."/>
            <person name="Paolocci F."/>
            <person name="Nowrousian M."/>
            <person name="Ottonello S."/>
            <person name="Baldrian P."/>
            <person name="Spatafora J.W."/>
            <person name="Henrissat B."/>
            <person name="Nagy L.G."/>
            <person name="Aury J.M."/>
            <person name="Wincker P."/>
            <person name="Grigoriev I.V."/>
            <person name="Bonfante P."/>
            <person name="Martin F.M."/>
        </authorList>
    </citation>
    <scope>NUCLEOTIDE SEQUENCE [LARGE SCALE GENOMIC DNA]</scope>
    <source>
        <strain evidence="2 3">120613-1</strain>
    </source>
</reference>
<feature type="region of interest" description="Disordered" evidence="1">
    <location>
        <begin position="1"/>
        <end position="26"/>
    </location>
</feature>
<keyword evidence="3" id="KW-1185">Reference proteome</keyword>